<dbReference type="Proteomes" id="UP001151760">
    <property type="component" value="Unassembled WGS sequence"/>
</dbReference>
<organism evidence="2 3">
    <name type="scientific">Tanacetum coccineum</name>
    <dbReference type="NCBI Taxonomy" id="301880"/>
    <lineage>
        <taxon>Eukaryota</taxon>
        <taxon>Viridiplantae</taxon>
        <taxon>Streptophyta</taxon>
        <taxon>Embryophyta</taxon>
        <taxon>Tracheophyta</taxon>
        <taxon>Spermatophyta</taxon>
        <taxon>Magnoliopsida</taxon>
        <taxon>eudicotyledons</taxon>
        <taxon>Gunneridae</taxon>
        <taxon>Pentapetalae</taxon>
        <taxon>asterids</taxon>
        <taxon>campanulids</taxon>
        <taxon>Asterales</taxon>
        <taxon>Asteraceae</taxon>
        <taxon>Asteroideae</taxon>
        <taxon>Anthemideae</taxon>
        <taxon>Anthemidinae</taxon>
        <taxon>Tanacetum</taxon>
    </lineage>
</organism>
<accession>A0ABQ4XMB8</accession>
<feature type="compositionally biased region" description="Basic and acidic residues" evidence="1">
    <location>
        <begin position="32"/>
        <end position="57"/>
    </location>
</feature>
<evidence type="ECO:0000313" key="2">
    <source>
        <dbReference type="EMBL" id="GJS66110.1"/>
    </source>
</evidence>
<evidence type="ECO:0000313" key="3">
    <source>
        <dbReference type="Proteomes" id="UP001151760"/>
    </source>
</evidence>
<proteinExistence type="predicted"/>
<keyword evidence="3" id="KW-1185">Reference proteome</keyword>
<feature type="region of interest" description="Disordered" evidence="1">
    <location>
        <begin position="22"/>
        <end position="72"/>
    </location>
</feature>
<reference evidence="2" key="2">
    <citation type="submission" date="2022-01" db="EMBL/GenBank/DDBJ databases">
        <authorList>
            <person name="Yamashiro T."/>
            <person name="Shiraishi A."/>
            <person name="Satake H."/>
            <person name="Nakayama K."/>
        </authorList>
    </citation>
    <scope>NUCLEOTIDE SEQUENCE</scope>
</reference>
<name>A0ABQ4XMB8_9ASTR</name>
<dbReference type="EMBL" id="BQNB010009626">
    <property type="protein sequence ID" value="GJS66110.1"/>
    <property type="molecule type" value="Genomic_DNA"/>
</dbReference>
<reference evidence="2" key="1">
    <citation type="journal article" date="2022" name="Int. J. Mol. Sci.">
        <title>Draft Genome of Tanacetum Coccineum: Genomic Comparison of Closely Related Tanacetum-Family Plants.</title>
        <authorList>
            <person name="Yamashiro T."/>
            <person name="Shiraishi A."/>
            <person name="Nakayama K."/>
            <person name="Satake H."/>
        </authorList>
    </citation>
    <scope>NUCLEOTIDE SEQUENCE</scope>
</reference>
<sequence length="270" mass="31852">MKRSLQDQANDPVLWEVLKRKFEKSSTSNTSYRDDDIHSQRHDDHQEDDAHPEEEKRVKRHKASKSSKYAREETVIDDDEVISKDETPELITELQNIDKHVPTIFDCARMEATLNDMLSNHFNNAEEYAYHLEQTINFIENQIVDIVKFCDATMEKVLKEVMLKIFQSEPWKKPPLLGELDRDISAFRKGMFSKLWRIKRSIVLAEYDGPKMVDSAMITIVIELLDAMNKLALFLRKSYTTETWTMFLDFSFFWRSYISEACHEIQLKCL</sequence>
<evidence type="ECO:0000256" key="1">
    <source>
        <dbReference type="SAM" id="MobiDB-lite"/>
    </source>
</evidence>
<comment type="caution">
    <text evidence="2">The sequence shown here is derived from an EMBL/GenBank/DDBJ whole genome shotgun (WGS) entry which is preliminary data.</text>
</comment>
<gene>
    <name evidence="2" type="ORF">Tco_0680674</name>
</gene>
<protein>
    <submittedName>
        <fullName evidence="2">Uncharacterized protein</fullName>
    </submittedName>
</protein>